<accession>A0A6B2QZV9</accession>
<organism evidence="2">
    <name type="scientific">Sheuella amnicola</name>
    <dbReference type="NCBI Taxonomy" id="2707330"/>
    <lineage>
        <taxon>Bacteria</taxon>
        <taxon>Pseudomonadati</taxon>
        <taxon>Pseudomonadota</taxon>
        <taxon>Betaproteobacteria</taxon>
        <taxon>Burkholderiales</taxon>
        <taxon>Alcaligenaceae</taxon>
        <taxon>Sheuella</taxon>
    </lineage>
</organism>
<dbReference type="RefSeq" id="WP_163655872.1">
    <property type="nucleotide sequence ID" value="NZ_JAAGRN010000009.1"/>
</dbReference>
<reference evidence="2" key="1">
    <citation type="submission" date="2020-02" db="EMBL/GenBank/DDBJ databases">
        <authorList>
            <person name="Chen W.-M."/>
        </authorList>
    </citation>
    <scope>NUCLEOTIDE SEQUENCE</scope>
    <source>
        <strain evidence="2">NBD-18</strain>
    </source>
</reference>
<proteinExistence type="predicted"/>
<evidence type="ECO:0000259" key="1">
    <source>
        <dbReference type="Pfam" id="PF03466"/>
    </source>
</evidence>
<gene>
    <name evidence="2" type="ORF">G3I67_12525</name>
</gene>
<dbReference type="AlphaFoldDB" id="A0A6B2QZV9"/>
<dbReference type="Gene3D" id="3.40.190.10">
    <property type="entry name" value="Periplasmic binding protein-like II"/>
    <property type="match status" value="1"/>
</dbReference>
<evidence type="ECO:0000313" key="2">
    <source>
        <dbReference type="EMBL" id="NDY84056.1"/>
    </source>
</evidence>
<feature type="domain" description="LysR substrate-binding" evidence="1">
    <location>
        <begin position="1"/>
        <end position="91"/>
    </location>
</feature>
<dbReference type="InterPro" id="IPR005119">
    <property type="entry name" value="LysR_subst-bd"/>
</dbReference>
<protein>
    <recommendedName>
        <fullName evidence="1">LysR substrate-binding domain-containing protein</fullName>
    </recommendedName>
</protein>
<name>A0A6B2QZV9_9BURK</name>
<sequence length="102" mass="11153">MREPLLVAHPPGHRFEKRRHVRLIDLSKGSFILHSSPLGSGIFDSLIAACQTSGFTPNVIYREIETLPMLLIVKRGLEIACAPASLAKQNLTGLPSLVPLKT</sequence>
<dbReference type="Pfam" id="PF03466">
    <property type="entry name" value="LysR_substrate"/>
    <property type="match status" value="1"/>
</dbReference>
<comment type="caution">
    <text evidence="2">The sequence shown here is derived from an EMBL/GenBank/DDBJ whole genome shotgun (WGS) entry which is preliminary data.</text>
</comment>
<dbReference type="EMBL" id="JAAGRN010000009">
    <property type="protein sequence ID" value="NDY84056.1"/>
    <property type="molecule type" value="Genomic_DNA"/>
</dbReference>
<dbReference type="SUPFAM" id="SSF53850">
    <property type="entry name" value="Periplasmic binding protein-like II"/>
    <property type="match status" value="1"/>
</dbReference>